<dbReference type="AlphaFoldDB" id="A0A4P6XUU9"/>
<dbReference type="PANTHER" id="PTHR41677">
    <property type="entry name" value="YALI0B19030P"/>
    <property type="match status" value="1"/>
</dbReference>
<name>A0A4P6XUU9_9ASCO</name>
<evidence type="ECO:0000313" key="2">
    <source>
        <dbReference type="Proteomes" id="UP000292447"/>
    </source>
</evidence>
<gene>
    <name evidence="1" type="ORF">METSCH_E05310</name>
</gene>
<dbReference type="PANTHER" id="PTHR41677:SF1">
    <property type="entry name" value="FE2OG DIOXYGENASE DOMAIN-CONTAINING PROTEIN"/>
    <property type="match status" value="1"/>
</dbReference>
<evidence type="ECO:0000313" key="1">
    <source>
        <dbReference type="EMBL" id="QBM90286.1"/>
    </source>
</evidence>
<dbReference type="STRING" id="2163413.A0A4P6XUU9"/>
<reference evidence="2" key="1">
    <citation type="submission" date="2019-03" db="EMBL/GenBank/DDBJ databases">
        <title>Snf2 controls pulcherriminic acid biosynthesis and connects pigmentation and antifungal activity of the yeast Metschnikowia pulcherrima.</title>
        <authorList>
            <person name="Gore-Lloyd D."/>
            <person name="Sumann I."/>
            <person name="Brachmann A.O."/>
            <person name="Schneeberger K."/>
            <person name="Ortiz-Merino R.A."/>
            <person name="Moreno-Beltran M."/>
            <person name="Schlaefli M."/>
            <person name="Kirner P."/>
            <person name="Santos Kron A."/>
            <person name="Wolfe K.H."/>
            <person name="Piel J."/>
            <person name="Ahrens C.H."/>
            <person name="Henk D."/>
            <person name="Freimoser F.M."/>
        </authorList>
    </citation>
    <scope>NUCLEOTIDE SEQUENCE [LARGE SCALE GENOMIC DNA]</scope>
    <source>
        <strain evidence="2">APC 1.2</strain>
    </source>
</reference>
<protein>
    <submittedName>
        <fullName evidence="1">Uncharacterized protein</fullName>
    </submittedName>
</protein>
<organism evidence="1 2">
    <name type="scientific">Metschnikowia aff. pulcherrima</name>
    <dbReference type="NCBI Taxonomy" id="2163413"/>
    <lineage>
        <taxon>Eukaryota</taxon>
        <taxon>Fungi</taxon>
        <taxon>Dikarya</taxon>
        <taxon>Ascomycota</taxon>
        <taxon>Saccharomycotina</taxon>
        <taxon>Pichiomycetes</taxon>
        <taxon>Metschnikowiaceae</taxon>
        <taxon>Metschnikowia</taxon>
    </lineage>
</organism>
<dbReference type="Proteomes" id="UP000292447">
    <property type="component" value="Chromosome V"/>
</dbReference>
<accession>A0A4P6XUU9</accession>
<keyword evidence="2" id="KW-1185">Reference proteome</keyword>
<sequence>MATVASAELSADILAGNVRKSISEETYNRLLAETFTELVSKNSGFKTAVFDPQKHLAYYAQGPLQQHKYENTRRITMEELGLTNKLQISPIGVLDPFPLFTDAAIDIMRAEILQKDAFLKHARISYNLTLNLDCVLRGYVKEKDEILTPFTYAAWTHPKTMELVLTMAGVDLQIVMDYEIAHVNIGITDDATAAAQRLEHAMAQREQLFSGENPEDTEIPAIVGWHHDSYPFVCVLMLSDTSDMIGGETYLRMGDGKLARVSGPQKGSAAVLQGRLIKHLAPKPLGAAERITMVTSYRAKNPQLHDGSVLGTVKPEINYGSKYSEFYRQWVEYRAEVMKARLDALTSSMKEDACFNKVATTSALREIEDYLKHTYKEMEMTSEEWAEVARKG</sequence>
<proteinExistence type="predicted"/>
<dbReference type="EMBL" id="CP034460">
    <property type="protein sequence ID" value="QBM90286.1"/>
    <property type="molecule type" value="Genomic_DNA"/>
</dbReference>